<accession>J7TMF7</accession>
<gene>
    <name evidence="1" type="ORF">RSSL_00928</name>
</gene>
<comment type="caution">
    <text evidence="1">The sequence shown here is derived from an EMBL/GenBank/DDBJ whole genome shotgun (WGS) entry which is preliminary data.</text>
</comment>
<geneLocation type="plasmid" evidence="1">
    <name>pRSSL1</name>
</geneLocation>
<proteinExistence type="predicted"/>
<evidence type="ECO:0000313" key="2">
    <source>
        <dbReference type="Proteomes" id="UP000006983"/>
    </source>
</evidence>
<keyword evidence="1" id="KW-0614">Plasmid</keyword>
<dbReference type="PATRIC" id="fig|1200793.3.peg.2074"/>
<evidence type="ECO:0000313" key="1">
    <source>
        <dbReference type="EMBL" id="EJO15264.1"/>
    </source>
</evidence>
<reference evidence="1 2" key="1">
    <citation type="journal article" date="2012" name="J. Bacteriol.">
        <title>Genome Sequence of the Lantibiotic Bacteriocin Producer Streptococcus salivarius Strain K12.</title>
        <authorList>
            <person name="Barretto C."/>
            <person name="Alvarez-Martin P."/>
            <person name="Foata F."/>
            <person name="Renault P."/>
            <person name="Berger B."/>
        </authorList>
    </citation>
    <scope>NUCLEOTIDE SEQUENCE [LARGE SCALE GENOMIC DNA]</scope>
    <source>
        <strain evidence="1 2">K12</strain>
        <plasmid evidence="1">pRSSL1</plasmid>
    </source>
</reference>
<sequence length="72" mass="8287">MKESKMTDEVMTKKNIYLVSDVEKARELEAYIVSTKDGMEVFGLIGCDELEELTDAQREFVQSDEAMQFKSK</sequence>
<dbReference type="Proteomes" id="UP000006983">
    <property type="component" value="Unassembled WGS sequence"/>
</dbReference>
<keyword evidence="2" id="KW-1185">Reference proteome</keyword>
<organism evidence="1 2">
    <name type="scientific">Streptococcus salivarius K12</name>
    <dbReference type="NCBI Taxonomy" id="1200793"/>
    <lineage>
        <taxon>Bacteria</taxon>
        <taxon>Bacillati</taxon>
        <taxon>Bacillota</taxon>
        <taxon>Bacilli</taxon>
        <taxon>Lactobacillales</taxon>
        <taxon>Streptococcaceae</taxon>
        <taxon>Streptococcus</taxon>
    </lineage>
</organism>
<dbReference type="EMBL" id="ALIF01000007">
    <property type="protein sequence ID" value="EJO15264.1"/>
    <property type="molecule type" value="Genomic_DNA"/>
</dbReference>
<dbReference type="AlphaFoldDB" id="J7TMF7"/>
<protein>
    <submittedName>
        <fullName evidence="1">Uncharacterized protein</fullName>
    </submittedName>
</protein>
<name>J7TMF7_STRSL</name>